<organism evidence="2 3">
    <name type="scientific">Xenorhabdus bovienii str. puntauvense</name>
    <dbReference type="NCBI Taxonomy" id="1398201"/>
    <lineage>
        <taxon>Bacteria</taxon>
        <taxon>Pseudomonadati</taxon>
        <taxon>Pseudomonadota</taxon>
        <taxon>Gammaproteobacteria</taxon>
        <taxon>Enterobacterales</taxon>
        <taxon>Morganellaceae</taxon>
        <taxon>Xenorhabdus</taxon>
    </lineage>
</organism>
<accession>A0A077NFK9</accession>
<gene>
    <name evidence="2" type="ORF">XBP1_2170075</name>
</gene>
<dbReference type="AlphaFoldDB" id="A0A077NFK9"/>
<evidence type="ECO:0000256" key="1">
    <source>
        <dbReference type="SAM" id="Phobius"/>
    </source>
</evidence>
<dbReference type="Proteomes" id="UP000028511">
    <property type="component" value="Unassembled WGS sequence"/>
</dbReference>
<protein>
    <submittedName>
        <fullName evidence="2">Uncharacterized protein</fullName>
    </submittedName>
</protein>
<evidence type="ECO:0000313" key="2">
    <source>
        <dbReference type="EMBL" id="CDG96610.1"/>
    </source>
</evidence>
<evidence type="ECO:0000313" key="3">
    <source>
        <dbReference type="Proteomes" id="UP000028511"/>
    </source>
</evidence>
<comment type="caution">
    <text evidence="2">The sequence shown here is derived from an EMBL/GenBank/DDBJ whole genome shotgun (WGS) entry which is preliminary data.</text>
</comment>
<dbReference type="EMBL" id="CBSW010000132">
    <property type="protein sequence ID" value="CDG96610.1"/>
    <property type="molecule type" value="Genomic_DNA"/>
</dbReference>
<feature type="transmembrane region" description="Helical" evidence="1">
    <location>
        <begin position="30"/>
        <end position="50"/>
    </location>
</feature>
<reference evidence="2" key="1">
    <citation type="submission" date="2013-07" db="EMBL/GenBank/DDBJ databases">
        <title>Sub-species coevolution in mutualistic symbiosis.</title>
        <authorList>
            <person name="Murfin K."/>
            <person name="Klassen J."/>
            <person name="Lee M."/>
            <person name="Forst S."/>
            <person name="Stock P."/>
            <person name="Goodrich-Blair H."/>
        </authorList>
    </citation>
    <scope>NUCLEOTIDE SEQUENCE [LARGE SCALE GENOMIC DNA]</scope>
    <source>
        <strain evidence="2">Puntauvense</strain>
    </source>
</reference>
<dbReference type="HOGENOM" id="CLU_2921738_0_0_6"/>
<keyword evidence="1" id="KW-0472">Membrane</keyword>
<keyword evidence="1" id="KW-0812">Transmembrane</keyword>
<name>A0A077NFK9_XENBV</name>
<sequence length="61" mass="7452">MVRFNLWLPYFSDKLHNKNKKQPLCDLENVFFKSGTFIFTLTNIIIRMYFIPNHSRHLYLS</sequence>
<keyword evidence="1" id="KW-1133">Transmembrane helix</keyword>
<proteinExistence type="predicted"/>